<evidence type="ECO:0000313" key="4">
    <source>
        <dbReference type="Proteomes" id="UP001497457"/>
    </source>
</evidence>
<dbReference type="InterPro" id="IPR036047">
    <property type="entry name" value="F-box-like_dom_sf"/>
</dbReference>
<proteinExistence type="predicted"/>
<dbReference type="SUPFAM" id="SSF81383">
    <property type="entry name" value="F-box domain"/>
    <property type="match status" value="1"/>
</dbReference>
<dbReference type="InterPro" id="IPR055302">
    <property type="entry name" value="F-box_dom-containing"/>
</dbReference>
<organism evidence="3 4">
    <name type="scientific">Urochloa decumbens</name>
    <dbReference type="NCBI Taxonomy" id="240449"/>
    <lineage>
        <taxon>Eukaryota</taxon>
        <taxon>Viridiplantae</taxon>
        <taxon>Streptophyta</taxon>
        <taxon>Embryophyta</taxon>
        <taxon>Tracheophyta</taxon>
        <taxon>Spermatophyta</taxon>
        <taxon>Magnoliopsida</taxon>
        <taxon>Liliopsida</taxon>
        <taxon>Poales</taxon>
        <taxon>Poaceae</taxon>
        <taxon>PACMAD clade</taxon>
        <taxon>Panicoideae</taxon>
        <taxon>Panicodae</taxon>
        <taxon>Paniceae</taxon>
        <taxon>Melinidinae</taxon>
        <taxon>Urochloa</taxon>
    </lineage>
</organism>
<gene>
    <name evidence="3" type="ORF">URODEC1_LOCUS25802</name>
</gene>
<dbReference type="SUPFAM" id="SSF52058">
    <property type="entry name" value="L domain-like"/>
    <property type="match status" value="1"/>
</dbReference>
<keyword evidence="4" id="KW-1185">Reference proteome</keyword>
<dbReference type="Pfam" id="PF24758">
    <property type="entry name" value="LRR_At5g56370"/>
    <property type="match status" value="1"/>
</dbReference>
<dbReference type="InterPro" id="IPR055411">
    <property type="entry name" value="LRR_FXL15/At3g58940/PEG3-like"/>
</dbReference>
<evidence type="ECO:0000259" key="2">
    <source>
        <dbReference type="Pfam" id="PF24758"/>
    </source>
</evidence>
<dbReference type="InterPro" id="IPR006566">
    <property type="entry name" value="FBD"/>
</dbReference>
<evidence type="ECO:0000313" key="3">
    <source>
        <dbReference type="EMBL" id="CAL4929424.1"/>
    </source>
</evidence>
<evidence type="ECO:0000259" key="1">
    <source>
        <dbReference type="Pfam" id="PF08387"/>
    </source>
</evidence>
<accession>A0ABC8XP59</accession>
<dbReference type="Pfam" id="PF08387">
    <property type="entry name" value="FBD"/>
    <property type="match status" value="1"/>
</dbReference>
<dbReference type="Proteomes" id="UP001497457">
    <property type="component" value="Chromosome 15b"/>
</dbReference>
<dbReference type="InterPro" id="IPR032675">
    <property type="entry name" value="LRR_dom_sf"/>
</dbReference>
<feature type="domain" description="FBD" evidence="1">
    <location>
        <begin position="359"/>
        <end position="403"/>
    </location>
</feature>
<feature type="domain" description="F-box/LRR-repeat protein 15/At3g58940/PEG3-like LRR" evidence="2">
    <location>
        <begin position="120"/>
        <end position="340"/>
    </location>
</feature>
<name>A0ABC8XP59_9POAL</name>
<sequence>MDRIVFSRKPERRRRKRRKRSKEIITYEGPDLISRLPECVLGAIITLLKPDEGARTAALSRRWRHAWRSAPLNLDDGLKLDHFSYQRIHAISQILAAHPGPARRFATRSLKLFPNISLYDDWFRLPALDALQELVLHFPLTPCQAELPASALRFASLRVLDLKHCSFPSGCGSLAFPCLTYLSLHGVTITEELFHRMISNSPGIEAIVLDTNSGYRRLRFSLPRLSYLAVADSSLPCRKEQEELVVEDAASLERLLLHELDNGMSVRIIGATKLKMIGYLATGFPIFALHNSIFKSMVPVTLVEQFPTVKILALQMPKLPELNVVIAYLRCFPCLEKLKIKFVRNKWPESLKDAVHCAPSAPVQCLDHSLKIIVLQSYSGEEPHADFAKFFVKRARILEVMKFCVAAWSTTPIWLEDQCRRLDIENRASRCAQFPFVVSGDLPFRFWMEGAFSRNDPFIDVLD</sequence>
<dbReference type="Gene3D" id="3.80.10.10">
    <property type="entry name" value="Ribonuclease Inhibitor"/>
    <property type="match status" value="1"/>
</dbReference>
<dbReference type="AlphaFoldDB" id="A0ABC8XP59"/>
<dbReference type="PANTHER" id="PTHR32141">
    <property type="match status" value="1"/>
</dbReference>
<protein>
    <recommendedName>
        <fullName evidence="5">F-box domain-containing protein</fullName>
    </recommendedName>
</protein>
<evidence type="ECO:0008006" key="5">
    <source>
        <dbReference type="Google" id="ProtNLM"/>
    </source>
</evidence>
<reference evidence="3" key="1">
    <citation type="submission" date="2024-10" db="EMBL/GenBank/DDBJ databases">
        <authorList>
            <person name="Ryan C."/>
        </authorList>
    </citation>
    <scope>NUCLEOTIDE SEQUENCE [LARGE SCALE GENOMIC DNA]</scope>
</reference>
<dbReference type="PANTHER" id="PTHR32141:SF179">
    <property type="entry name" value="F-BOX DOMAIN-CONTAINING PROTEIN"/>
    <property type="match status" value="1"/>
</dbReference>
<dbReference type="EMBL" id="OZ075125">
    <property type="protein sequence ID" value="CAL4929424.1"/>
    <property type="molecule type" value="Genomic_DNA"/>
</dbReference>